<comment type="caution">
    <text evidence="2">The sequence shown here is derived from an EMBL/GenBank/DDBJ whole genome shotgun (WGS) entry which is preliminary data.</text>
</comment>
<name>A0A845BGC5_9PROT</name>
<dbReference type="OrthoDB" id="7277254at2"/>
<dbReference type="EMBL" id="SNVJ01000048">
    <property type="protein sequence ID" value="MXP66141.1"/>
    <property type="molecule type" value="Genomic_DNA"/>
</dbReference>
<gene>
    <name evidence="2" type="ORF">E0493_22655</name>
</gene>
<evidence type="ECO:0000259" key="1">
    <source>
        <dbReference type="Pfam" id="PF13340"/>
    </source>
</evidence>
<evidence type="ECO:0000313" key="3">
    <source>
        <dbReference type="Proteomes" id="UP000460715"/>
    </source>
</evidence>
<dbReference type="AlphaFoldDB" id="A0A845BGC5"/>
<feature type="domain" description="Insertion element IS402-like" evidence="1">
    <location>
        <begin position="22"/>
        <end position="73"/>
    </location>
</feature>
<dbReference type="Proteomes" id="UP000460715">
    <property type="component" value="Unassembled WGS sequence"/>
</dbReference>
<dbReference type="InterPro" id="IPR025161">
    <property type="entry name" value="IS402-like_dom"/>
</dbReference>
<dbReference type="Pfam" id="PF13340">
    <property type="entry name" value="DUF4096"/>
    <property type="match status" value="1"/>
</dbReference>
<sequence>MTYGLWSSPCCRGSGRSREAAGRAGVGSRRLGGILFVPRRGIQWHEVPTGLGCCGKACWRRRGAWQAAGVWARPLKAC</sequence>
<protein>
    <submittedName>
        <fullName evidence="2">Transposase</fullName>
    </submittedName>
</protein>
<accession>A0A845BGC5</accession>
<proteinExistence type="predicted"/>
<reference evidence="2 3" key="1">
    <citation type="submission" date="2019-03" db="EMBL/GenBank/DDBJ databases">
        <title>Roseomonas sp. a novel Roseomonas species isolated from Sea whip Gorgonian.</title>
        <authorList>
            <person name="Li F."/>
            <person name="Pan X."/>
            <person name="Huang S."/>
            <person name="Li Z."/>
            <person name="Meng B."/>
        </authorList>
    </citation>
    <scope>NUCLEOTIDE SEQUENCE [LARGE SCALE GENOMIC DNA]</scope>
    <source>
        <strain evidence="2 3">M0104</strain>
    </source>
</reference>
<evidence type="ECO:0000313" key="2">
    <source>
        <dbReference type="EMBL" id="MXP66141.1"/>
    </source>
</evidence>
<keyword evidence="3" id="KW-1185">Reference proteome</keyword>
<organism evidence="2 3">
    <name type="scientific">Teichococcus coralli</name>
    <dbReference type="NCBI Taxonomy" id="2545983"/>
    <lineage>
        <taxon>Bacteria</taxon>
        <taxon>Pseudomonadati</taxon>
        <taxon>Pseudomonadota</taxon>
        <taxon>Alphaproteobacteria</taxon>
        <taxon>Acetobacterales</taxon>
        <taxon>Roseomonadaceae</taxon>
        <taxon>Roseomonas</taxon>
    </lineage>
</organism>